<organism evidence="7 8">
    <name type="scientific">Tigheibacillus halophilus</name>
    <dbReference type="NCBI Taxonomy" id="361280"/>
    <lineage>
        <taxon>Bacteria</taxon>
        <taxon>Bacillati</taxon>
        <taxon>Bacillota</taxon>
        <taxon>Bacilli</taxon>
        <taxon>Bacillales</taxon>
        <taxon>Bacillaceae</taxon>
        <taxon>Tigheibacillus</taxon>
    </lineage>
</organism>
<comment type="similarity">
    <text evidence="1">Belongs to the SMC family. SbcC subfamily.</text>
</comment>
<keyword evidence="4" id="KW-0175">Coiled coil</keyword>
<protein>
    <recommendedName>
        <fullName evidence="3">Nuclease SbcCD subunit C</fullName>
    </recommendedName>
</protein>
<comment type="caution">
    <text evidence="7">The sequence shown here is derived from an EMBL/GenBank/DDBJ whole genome shotgun (WGS) entry which is preliminary data.</text>
</comment>
<evidence type="ECO:0000259" key="6">
    <source>
        <dbReference type="Pfam" id="PF13476"/>
    </source>
</evidence>
<keyword evidence="8" id="KW-1185">Reference proteome</keyword>
<feature type="region of interest" description="Disordered" evidence="5">
    <location>
        <begin position="714"/>
        <end position="734"/>
    </location>
</feature>
<evidence type="ECO:0000256" key="3">
    <source>
        <dbReference type="ARBA" id="ARBA00013368"/>
    </source>
</evidence>
<comment type="subunit">
    <text evidence="2">Heterodimer of SbcC and SbcD.</text>
</comment>
<dbReference type="Pfam" id="PF13476">
    <property type="entry name" value="AAA_23"/>
    <property type="match status" value="1"/>
</dbReference>
<dbReference type="PANTHER" id="PTHR32114">
    <property type="entry name" value="ABC TRANSPORTER ABCH.3"/>
    <property type="match status" value="1"/>
</dbReference>
<feature type="coiled-coil region" evidence="4">
    <location>
        <begin position="274"/>
        <end position="321"/>
    </location>
</feature>
<dbReference type="Proteomes" id="UP001281447">
    <property type="component" value="Unassembled WGS sequence"/>
</dbReference>
<sequence length="734" mass="85051">MRPLRLTMTAFGPYKDTEVIDFQQLDDQQLFVISGKTGAGKTTIFDGICFALYGSASGTDRENMTMLRSGFASDDVHTSVELEFALKDKKYRILRQLGHIKQGNKTKTGEKYEFFEKKDEREIPCVDRQIVSDINQKVESLLGLTQDQFKQIVMLPQGEFRKLLTSETENKEAILRKIFKTKSYQQIAERLKEKKDAAMSSYQQAKEMLDSYLHGIHHMLPLREHSQLQKVLQMEYYHSQQVMAALDDEITYYREGITADRNRYEQAYALHGKKQTAYHEAKNMNEQFDRLKEKEQRRDALASQEQVFLEKEKRLKNAERAAKILPFQQQAEDWRKTEREKTVNRNNADQILKHAKEELSDKQQQAKAQAEKEPEREALGKRLDRHMDLLPVVEEINKRSEQVMVSQKRMKLAEEALQEITHTLKEKQQIYDQHQEKVKALDTAVAKLPQEQNRLTEMREQARILHDYLKAADKQEKLIKEKREQSAQLQEVQKQYQNMEQTWLDNQASVLAAHLHEGDACPVCGSIWHGQQALGHDTADITKERLQEAKAALQKQESKYAGIEADYKHNVSLLTEASEAVKAQNITVDNARETYQQLILSGKQQSEMVSKLTKNAEQLQHYKEKQRIAEAEIKELNHQKEKNDQSYQQQKSVYLQAKAIYEDKLNMIPDSVRSLSALEKLIADLKQQKEALDHAAEQAQKGLEKARDHYNRAVTDAEHAVKQLAEAKSKKGKK</sequence>
<feature type="compositionally biased region" description="Basic and acidic residues" evidence="5">
    <location>
        <begin position="369"/>
        <end position="378"/>
    </location>
</feature>
<feature type="coiled-coil region" evidence="4">
    <location>
        <begin position="410"/>
        <end position="502"/>
    </location>
</feature>
<feature type="domain" description="Rad50/SbcC-type AAA" evidence="6">
    <location>
        <begin position="5"/>
        <end position="206"/>
    </location>
</feature>
<reference evidence="7 8" key="1">
    <citation type="submission" date="2023-10" db="EMBL/GenBank/DDBJ databases">
        <title>Virgibacillus halophilus 5B73C genome.</title>
        <authorList>
            <person name="Miliotis G."/>
            <person name="Sengupta P."/>
            <person name="Hameed A."/>
            <person name="Chuvochina M."/>
            <person name="Mcdonagh F."/>
            <person name="Simpson A.C."/>
            <person name="Singh N.K."/>
            <person name="Rekha P.D."/>
            <person name="Raman K."/>
            <person name="Hugenholtz P."/>
            <person name="Venkateswaran K."/>
        </authorList>
    </citation>
    <scope>NUCLEOTIDE SEQUENCE [LARGE SCALE GENOMIC DNA]</scope>
    <source>
        <strain evidence="7 8">5B73C</strain>
    </source>
</reference>
<evidence type="ECO:0000313" key="8">
    <source>
        <dbReference type="Proteomes" id="UP001281447"/>
    </source>
</evidence>
<gene>
    <name evidence="7" type="ORF">RWE15_17720</name>
</gene>
<evidence type="ECO:0000313" key="7">
    <source>
        <dbReference type="EMBL" id="MDY0395886.1"/>
    </source>
</evidence>
<accession>A0ABU5C972</accession>
<dbReference type="InterPro" id="IPR027417">
    <property type="entry name" value="P-loop_NTPase"/>
</dbReference>
<dbReference type="PANTHER" id="PTHR32114:SF2">
    <property type="entry name" value="ABC TRANSPORTER ABCH.3"/>
    <property type="match status" value="1"/>
</dbReference>
<feature type="coiled-coil region" evidence="4">
    <location>
        <begin position="536"/>
        <end position="566"/>
    </location>
</feature>
<feature type="coiled-coil region" evidence="4">
    <location>
        <begin position="675"/>
        <end position="709"/>
    </location>
</feature>
<dbReference type="SUPFAM" id="SSF52540">
    <property type="entry name" value="P-loop containing nucleoside triphosphate hydrolases"/>
    <property type="match status" value="1"/>
</dbReference>
<proteinExistence type="inferred from homology"/>
<evidence type="ECO:0000256" key="4">
    <source>
        <dbReference type="SAM" id="Coils"/>
    </source>
</evidence>
<evidence type="ECO:0000256" key="1">
    <source>
        <dbReference type="ARBA" id="ARBA00006930"/>
    </source>
</evidence>
<evidence type="ECO:0000256" key="2">
    <source>
        <dbReference type="ARBA" id="ARBA00011322"/>
    </source>
</evidence>
<dbReference type="InterPro" id="IPR038729">
    <property type="entry name" value="Rad50/SbcC_AAA"/>
</dbReference>
<dbReference type="EMBL" id="JAWDIP010000004">
    <property type="protein sequence ID" value="MDY0395886.1"/>
    <property type="molecule type" value="Genomic_DNA"/>
</dbReference>
<dbReference type="Gene3D" id="3.40.50.300">
    <property type="entry name" value="P-loop containing nucleotide triphosphate hydrolases"/>
    <property type="match status" value="1"/>
</dbReference>
<evidence type="ECO:0000256" key="5">
    <source>
        <dbReference type="SAM" id="MobiDB-lite"/>
    </source>
</evidence>
<name>A0ABU5C972_9BACI</name>
<feature type="region of interest" description="Disordered" evidence="5">
    <location>
        <begin position="357"/>
        <end position="378"/>
    </location>
</feature>